<sequence>MYIRAQSPESSNCCGSLAPLAPLISSSHSSRADDGGRGMSPASPFFSPSVSSASAAAAAADQRALDAGIGIGTSPAKNVDHINGSKRKNSSSISFRIDDGFNYGDEFVTRRREGVLAPPPRAGSEYFRPRVESQCLSTGDFSSDSVFENEDRIVNFVSPCKSALDVEGCAELAQSCSSSLHQHQHQQQQQQKETQTTTEDSSSVLQQKWSTSSSSDSLKSINQDDDSEERRKSDQFSLKSALNEDALFYHRSFGAAHHHQQQQRPGSPPSIGLHRKWSDSSCSLDSIDQEDEDKMAPAFPGSHHHHHMSSNNNSNGISNTEAPRLKGLSGMLHKKWSASNCSLDSIDNDDDEEDNYEIGSRFPPLIESVRLKDPSPMFHCRNDKEGPIVSSSSSSIGNRSEDSSGSVVSDVDSPGDMEVESSLRGGSHSQLNLSSLESSLPIKRGLSRFWNGKAKSFAFLQDVSSLATLADLAKPENPYNKRRRFSSGFGMRPSSPLSRPHTAGISKKPPSGTGKSCLAIAVAMGSKVENGPKCLSPQSALRNAQRSFSLSDLEHHGINPDVSHAHAAAASTMTRMRR</sequence>
<protein>
    <submittedName>
        <fullName evidence="4">Uncharacterized protein</fullName>
    </submittedName>
</protein>
<comment type="subcellular location">
    <subcellularLocation>
        <location evidence="1">Nucleus</location>
    </subcellularLocation>
</comment>
<dbReference type="PANTHER" id="PTHR33172">
    <property type="entry name" value="OS08G0516900 PROTEIN"/>
    <property type="match status" value="1"/>
</dbReference>
<feature type="compositionally biased region" description="Low complexity" evidence="3">
    <location>
        <begin position="390"/>
        <end position="412"/>
    </location>
</feature>
<feature type="region of interest" description="Disordered" evidence="3">
    <location>
        <begin position="374"/>
        <end position="430"/>
    </location>
</feature>
<dbReference type="EMBL" id="KZ772839">
    <property type="protein sequence ID" value="PTQ28242.1"/>
    <property type="molecule type" value="Genomic_DNA"/>
</dbReference>
<feature type="compositionally biased region" description="Low complexity" evidence="3">
    <location>
        <begin position="184"/>
        <end position="220"/>
    </location>
</feature>
<evidence type="ECO:0000256" key="3">
    <source>
        <dbReference type="SAM" id="MobiDB-lite"/>
    </source>
</evidence>
<name>A0A2R6W369_MARPO</name>
<keyword evidence="2" id="KW-0539">Nucleus</keyword>
<dbReference type="OrthoDB" id="1938584at2759"/>
<evidence type="ECO:0000313" key="4">
    <source>
        <dbReference type="EMBL" id="PTQ28242.1"/>
    </source>
</evidence>
<reference evidence="5" key="1">
    <citation type="journal article" date="2017" name="Cell">
        <title>Insights into land plant evolution garnered from the Marchantia polymorpha genome.</title>
        <authorList>
            <person name="Bowman J.L."/>
            <person name="Kohchi T."/>
            <person name="Yamato K.T."/>
            <person name="Jenkins J."/>
            <person name="Shu S."/>
            <person name="Ishizaki K."/>
            <person name="Yamaoka S."/>
            <person name="Nishihama R."/>
            <person name="Nakamura Y."/>
            <person name="Berger F."/>
            <person name="Adam C."/>
            <person name="Aki S.S."/>
            <person name="Althoff F."/>
            <person name="Araki T."/>
            <person name="Arteaga-Vazquez M.A."/>
            <person name="Balasubrmanian S."/>
            <person name="Barry K."/>
            <person name="Bauer D."/>
            <person name="Boehm C.R."/>
            <person name="Briginshaw L."/>
            <person name="Caballero-Perez J."/>
            <person name="Catarino B."/>
            <person name="Chen F."/>
            <person name="Chiyoda S."/>
            <person name="Chovatia M."/>
            <person name="Davies K.M."/>
            <person name="Delmans M."/>
            <person name="Demura T."/>
            <person name="Dierschke T."/>
            <person name="Dolan L."/>
            <person name="Dorantes-Acosta A.E."/>
            <person name="Eklund D.M."/>
            <person name="Florent S.N."/>
            <person name="Flores-Sandoval E."/>
            <person name="Fujiyama A."/>
            <person name="Fukuzawa H."/>
            <person name="Galik B."/>
            <person name="Grimanelli D."/>
            <person name="Grimwood J."/>
            <person name="Grossniklaus U."/>
            <person name="Hamada T."/>
            <person name="Haseloff J."/>
            <person name="Hetherington A.J."/>
            <person name="Higo A."/>
            <person name="Hirakawa Y."/>
            <person name="Hundley H.N."/>
            <person name="Ikeda Y."/>
            <person name="Inoue K."/>
            <person name="Inoue S.I."/>
            <person name="Ishida S."/>
            <person name="Jia Q."/>
            <person name="Kakita M."/>
            <person name="Kanazawa T."/>
            <person name="Kawai Y."/>
            <person name="Kawashima T."/>
            <person name="Kennedy M."/>
            <person name="Kinose K."/>
            <person name="Kinoshita T."/>
            <person name="Kohara Y."/>
            <person name="Koide E."/>
            <person name="Komatsu K."/>
            <person name="Kopischke S."/>
            <person name="Kubo M."/>
            <person name="Kyozuka J."/>
            <person name="Lagercrantz U."/>
            <person name="Lin S.S."/>
            <person name="Lindquist E."/>
            <person name="Lipzen A.M."/>
            <person name="Lu C.W."/>
            <person name="De Luna E."/>
            <person name="Martienssen R.A."/>
            <person name="Minamino N."/>
            <person name="Mizutani M."/>
            <person name="Mizutani M."/>
            <person name="Mochizuki N."/>
            <person name="Monte I."/>
            <person name="Mosher R."/>
            <person name="Nagasaki H."/>
            <person name="Nakagami H."/>
            <person name="Naramoto S."/>
            <person name="Nishitani K."/>
            <person name="Ohtani M."/>
            <person name="Okamoto T."/>
            <person name="Okumura M."/>
            <person name="Phillips J."/>
            <person name="Pollak B."/>
            <person name="Reinders A."/>
            <person name="Rovekamp M."/>
            <person name="Sano R."/>
            <person name="Sawa S."/>
            <person name="Schmid M.W."/>
            <person name="Shirakawa M."/>
            <person name="Solano R."/>
            <person name="Spunde A."/>
            <person name="Suetsugu N."/>
            <person name="Sugano S."/>
            <person name="Sugiyama A."/>
            <person name="Sun R."/>
            <person name="Suzuki Y."/>
            <person name="Takenaka M."/>
            <person name="Takezawa D."/>
            <person name="Tomogane H."/>
            <person name="Tsuzuki M."/>
            <person name="Ueda T."/>
            <person name="Umeda M."/>
            <person name="Ward J.M."/>
            <person name="Watanabe Y."/>
            <person name="Yazaki K."/>
            <person name="Yokoyama R."/>
            <person name="Yoshitake Y."/>
            <person name="Yotsui I."/>
            <person name="Zachgo S."/>
            <person name="Schmutz J."/>
        </authorList>
    </citation>
    <scope>NUCLEOTIDE SEQUENCE [LARGE SCALE GENOMIC DNA]</scope>
    <source>
        <strain evidence="5">Tak-1</strain>
    </source>
</reference>
<evidence type="ECO:0000313" key="5">
    <source>
        <dbReference type="Proteomes" id="UP000244005"/>
    </source>
</evidence>
<feature type="compositionally biased region" description="Low complexity" evidence="3">
    <location>
        <begin position="40"/>
        <end position="49"/>
    </location>
</feature>
<organism evidence="4 5">
    <name type="scientific">Marchantia polymorpha</name>
    <name type="common">Common liverwort</name>
    <name type="synonym">Marchantia aquatica</name>
    <dbReference type="NCBI Taxonomy" id="3197"/>
    <lineage>
        <taxon>Eukaryota</taxon>
        <taxon>Viridiplantae</taxon>
        <taxon>Streptophyta</taxon>
        <taxon>Embryophyta</taxon>
        <taxon>Marchantiophyta</taxon>
        <taxon>Marchantiopsida</taxon>
        <taxon>Marchantiidae</taxon>
        <taxon>Marchantiales</taxon>
        <taxon>Marchantiaceae</taxon>
        <taxon>Marchantia</taxon>
    </lineage>
</organism>
<dbReference type="PANTHER" id="PTHR33172:SF96">
    <property type="entry name" value="PROTEIN OXIDATIVE STRESS 3 LIKE 3"/>
    <property type="match status" value="1"/>
</dbReference>
<dbReference type="Gramene" id="Mp4g19370.1">
    <property type="protein sequence ID" value="Mp4g19370.1.cds"/>
    <property type="gene ID" value="Mp4g19370"/>
</dbReference>
<gene>
    <name evidence="4" type="ORF">MARPO_0169s0007</name>
</gene>
<dbReference type="InterPro" id="IPR051992">
    <property type="entry name" value="OxStress_Response_Reg"/>
</dbReference>
<proteinExistence type="predicted"/>
<dbReference type="AlphaFoldDB" id="A0A2R6W369"/>
<feature type="region of interest" description="Disordered" evidence="3">
    <location>
        <begin position="184"/>
        <end position="237"/>
    </location>
</feature>
<dbReference type="GO" id="GO:0005634">
    <property type="term" value="C:nucleus"/>
    <property type="evidence" value="ECO:0007669"/>
    <property type="project" value="UniProtKB-SubCell"/>
</dbReference>
<dbReference type="Proteomes" id="UP000244005">
    <property type="component" value="Unassembled WGS sequence"/>
</dbReference>
<feature type="region of interest" description="Disordered" evidence="3">
    <location>
        <begin position="255"/>
        <end position="323"/>
    </location>
</feature>
<keyword evidence="5" id="KW-1185">Reference proteome</keyword>
<feature type="region of interest" description="Disordered" evidence="3">
    <location>
        <begin position="25"/>
        <end position="49"/>
    </location>
</feature>
<dbReference type="GO" id="GO:0006950">
    <property type="term" value="P:response to stress"/>
    <property type="evidence" value="ECO:0007669"/>
    <property type="project" value="UniProtKB-ARBA"/>
</dbReference>
<feature type="compositionally biased region" description="Low complexity" evidence="3">
    <location>
        <begin position="309"/>
        <end position="319"/>
    </location>
</feature>
<feature type="region of interest" description="Disordered" evidence="3">
    <location>
        <begin position="478"/>
        <end position="513"/>
    </location>
</feature>
<evidence type="ECO:0000256" key="2">
    <source>
        <dbReference type="ARBA" id="ARBA00023242"/>
    </source>
</evidence>
<evidence type="ECO:0000256" key="1">
    <source>
        <dbReference type="ARBA" id="ARBA00004123"/>
    </source>
</evidence>
<accession>A0A2R6W369</accession>